<keyword evidence="3" id="KW-1185">Reference proteome</keyword>
<comment type="caution">
    <text evidence="2">The sequence shown here is derived from an EMBL/GenBank/DDBJ whole genome shotgun (WGS) entry which is preliminary data.</text>
</comment>
<dbReference type="EMBL" id="JAMQAW010000042">
    <property type="protein sequence ID" value="MCM2392685.1"/>
    <property type="molecule type" value="Genomic_DNA"/>
</dbReference>
<feature type="region of interest" description="Disordered" evidence="1">
    <location>
        <begin position="43"/>
        <end position="65"/>
    </location>
</feature>
<evidence type="ECO:0000256" key="1">
    <source>
        <dbReference type="SAM" id="MobiDB-lite"/>
    </source>
</evidence>
<proteinExistence type="predicted"/>
<evidence type="ECO:0000313" key="3">
    <source>
        <dbReference type="Proteomes" id="UP001431429"/>
    </source>
</evidence>
<name>A0ABT0UW46_9ACTN</name>
<organism evidence="2 3">
    <name type="scientific">Streptomyces albipurpureus</name>
    <dbReference type="NCBI Taxonomy" id="2897419"/>
    <lineage>
        <taxon>Bacteria</taxon>
        <taxon>Bacillati</taxon>
        <taxon>Actinomycetota</taxon>
        <taxon>Actinomycetes</taxon>
        <taxon>Kitasatosporales</taxon>
        <taxon>Streptomycetaceae</taxon>
        <taxon>Streptomyces</taxon>
    </lineage>
</organism>
<dbReference type="Proteomes" id="UP001431429">
    <property type="component" value="Unassembled WGS sequence"/>
</dbReference>
<sequence length="65" mass="7012">MPENGAPDELFDADGHTLAGRSDWIVRGSGLIRAPVVGDVVPEHFARPPSGGRAKYQPRHGAEHR</sequence>
<dbReference type="RefSeq" id="WP_250923010.1">
    <property type="nucleotide sequence ID" value="NZ_JAMQAW010000042.1"/>
</dbReference>
<protein>
    <submittedName>
        <fullName evidence="2">Uncharacterized protein</fullName>
    </submittedName>
</protein>
<accession>A0ABT0UW46</accession>
<evidence type="ECO:0000313" key="2">
    <source>
        <dbReference type="EMBL" id="MCM2392685.1"/>
    </source>
</evidence>
<reference evidence="2" key="1">
    <citation type="submission" date="2022-06" db="EMBL/GenBank/DDBJ databases">
        <title>Genome public.</title>
        <authorList>
            <person name="Sun Q."/>
        </authorList>
    </citation>
    <scope>NUCLEOTIDE SEQUENCE</scope>
    <source>
        <strain evidence="2">CWNU-1</strain>
    </source>
</reference>
<gene>
    <name evidence="2" type="ORF">NBG84_31105</name>
</gene>